<evidence type="ECO:0000313" key="1">
    <source>
        <dbReference type="EMBL" id="HGU54031.1"/>
    </source>
</evidence>
<organism evidence="1">
    <name type="scientific">Fervidobacterium pennivorans</name>
    <dbReference type="NCBI Taxonomy" id="93466"/>
    <lineage>
        <taxon>Bacteria</taxon>
        <taxon>Thermotogati</taxon>
        <taxon>Thermotogota</taxon>
        <taxon>Thermotogae</taxon>
        <taxon>Thermotogales</taxon>
        <taxon>Fervidobacteriaceae</taxon>
        <taxon>Fervidobacterium</taxon>
    </lineage>
</organism>
<name>A0A7V4NF98_FERPE</name>
<sequence>MLLEKFLGNSKDKSIELITNTPGAYESPVRTLFKNISYIVVALGRKAYESTLCINAICLAKKVEAAR</sequence>
<dbReference type="AlphaFoldDB" id="A0A7V4NF98"/>
<reference evidence="1" key="1">
    <citation type="journal article" date="2020" name="mSystems">
        <title>Genome- and Community-Level Interaction Insights into Carbon Utilization and Element Cycling Functions of Hydrothermarchaeota in Hydrothermal Sediment.</title>
        <authorList>
            <person name="Zhou Z."/>
            <person name="Liu Y."/>
            <person name="Xu W."/>
            <person name="Pan J."/>
            <person name="Luo Z.H."/>
            <person name="Li M."/>
        </authorList>
    </citation>
    <scope>NUCLEOTIDE SEQUENCE [LARGE SCALE GENOMIC DNA]</scope>
    <source>
        <strain evidence="1">SpSt-61</strain>
    </source>
</reference>
<accession>A0A7V4NF98</accession>
<dbReference type="EMBL" id="DSZZ01000506">
    <property type="protein sequence ID" value="HGU54031.1"/>
    <property type="molecule type" value="Genomic_DNA"/>
</dbReference>
<proteinExistence type="predicted"/>
<comment type="caution">
    <text evidence="1">The sequence shown here is derived from an EMBL/GenBank/DDBJ whole genome shotgun (WGS) entry which is preliminary data.</text>
</comment>
<gene>
    <name evidence="1" type="ORF">ENT78_11010</name>
</gene>
<protein>
    <submittedName>
        <fullName evidence="1">Uncharacterized protein</fullName>
    </submittedName>
</protein>